<dbReference type="InterPro" id="IPR056823">
    <property type="entry name" value="TEN-like_YD-shell"/>
</dbReference>
<dbReference type="Pfam" id="PF25023">
    <property type="entry name" value="TEN_YD-shell"/>
    <property type="match status" value="5"/>
</dbReference>
<feature type="compositionally biased region" description="Low complexity" evidence="2">
    <location>
        <begin position="216"/>
        <end position="225"/>
    </location>
</feature>
<keyword evidence="3" id="KW-0472">Membrane</keyword>
<evidence type="ECO:0000313" key="5">
    <source>
        <dbReference type="EMBL" id="EPF47851.1"/>
    </source>
</evidence>
<keyword evidence="3" id="KW-0812">Transmembrane</keyword>
<keyword evidence="1" id="KW-0677">Repeat</keyword>
<dbReference type="NCBIfam" id="TIGR03696">
    <property type="entry name" value="Rhs_assc_core"/>
    <property type="match status" value="1"/>
</dbReference>
<dbReference type="EMBL" id="ATFC01000001">
    <property type="protein sequence ID" value="EPF47851.1"/>
    <property type="molecule type" value="Genomic_DNA"/>
</dbReference>
<name>S3LEB2_9SPIR</name>
<dbReference type="NCBIfam" id="TIGR01643">
    <property type="entry name" value="YD_repeat_2x"/>
    <property type="match status" value="6"/>
</dbReference>
<organism evidence="5 6">
    <name type="scientific">Treponema vincentii F0403</name>
    <dbReference type="NCBI Taxonomy" id="1125702"/>
    <lineage>
        <taxon>Bacteria</taxon>
        <taxon>Pseudomonadati</taxon>
        <taxon>Spirochaetota</taxon>
        <taxon>Spirochaetia</taxon>
        <taxon>Spirochaetales</taxon>
        <taxon>Treponemataceae</taxon>
        <taxon>Treponema</taxon>
    </lineage>
</organism>
<dbReference type="Proteomes" id="UP000014605">
    <property type="component" value="Unassembled WGS sequence"/>
</dbReference>
<feature type="domain" description="Teneurin-like YD-shell" evidence="4">
    <location>
        <begin position="1509"/>
        <end position="1621"/>
    </location>
</feature>
<feature type="transmembrane region" description="Helical" evidence="3">
    <location>
        <begin position="12"/>
        <end position="31"/>
    </location>
</feature>
<evidence type="ECO:0000313" key="6">
    <source>
        <dbReference type="Proteomes" id="UP000014605"/>
    </source>
</evidence>
<dbReference type="InterPro" id="IPR022385">
    <property type="entry name" value="Rhs_assc_core"/>
</dbReference>
<feature type="region of interest" description="Disordered" evidence="2">
    <location>
        <begin position="41"/>
        <end position="260"/>
    </location>
</feature>
<feature type="domain" description="Teneurin-like YD-shell" evidence="4">
    <location>
        <begin position="464"/>
        <end position="630"/>
    </location>
</feature>
<dbReference type="RefSeq" id="WP_016517754.1">
    <property type="nucleotide sequence ID" value="NZ_KE332512.1"/>
</dbReference>
<sequence length="2006" mass="227499">MIETGKKKRLWFKRIVAAVIMISAATMNLIAEGKRGEEYLLASSASREPKGSNNKSDRGGKTRDNDKSKGDDNKGKSGREAYAKEKRELKEKVDQAQRAAKEAADKEQAAEKAVKEKREREKECKEKVDAAEKAVESGKQAVKDAREKLDNSGGSEQEKQKAKEILAKAEKDLQETEARLRGLNTEAETSKQEREKAEQEHSQAAQDSNNASKNCTQTQMTVETVEQQHEEQKNTTANEQTTAINKQQQTQSNSAQAGDPVRVTSGTYLLEEAELGIIKRSYTSGKKGRGRVGKWWVSNLDERIIRNVDSKAAEFYKAADENKRKAEQLYNEAENIEKSYAARWGVSIDEGYLSKIRGQLDAIRLIYNKAVHIHERYQLLNALNQYSVNSDTPEYYWGCGNEKLVLVDVEGFPNIYEPSGKGVWTPIDKGKQQYSRIESRDGNGAESEAGFILYEKGGVKKYFNKWGLLEKIAYSPYESMTFIRNEKQQAVRIEMPHHQEYRLKYTEEGLLSSISNRAGQTVKYGYENGSLLSVTDEAGDEVRYAYSASGLLEKIIKPDGSAITIVYGESDAEGNVYVTATEDEEGNRESFEYHRDEKYTVHRNHSGIVESIRYDDKHRTVKEEKADGSVIVYEYDDKGNKTRAIENGLATSYTYDGRGNCISIQYADGSRETFRYNERDQKTYAQDRDGVTAEWVYDSAGRCIEVRRNGVRIWEGVYDGSGRLTASKEADLGQQRYSYDANDFVASMSITENGTELVEHYVHDTIGRIVRYEDAAGQVWTYEYGAKTVKETTPLGLEKSYWYNNRKDLIAVEEKDSERNESRITRLTYDLRHLVKEVRDSAGAITAYEYRADGKVVREKRGAWEKRYEYDSAGRIAKIIQRKAGSADEYETAAAYSLQGADKVQVFTDGLGNKHVYRYDAWSRLTEQVNAAGETFKRQYSAGGAVLSAQGSYGGAYRYGYEAGLATSFGKDGDTAVKRSYSPNGLVLTETDRDGKQTRYSYTERGLLRSIGTDEGSITYAYDGAGRVIEQTAYTEANGHTYRTRYRYAGRTVTEERGAYITTYTLDGWGKPVLKTNGEGWAERYRYDGAGRISEVRDDIGLLAGYTYNELSLVASERHGTEIPVVYTYNAIGLLERAERGNEILLTRSYDKAGRLIREKKQGVPEKTYRYDALGRLTEVQSAGAVQAQYRYGSYGKTVTYTDGTGSEYLFEKDSYGLLTTERDRLGNKRQYRYSAEDELTEATQRNGQVRSVTRRKGSEITTYRDGSRYEITKDISGAVIYEKGIDSEGKRISEVTYRYDEAGQLIEQADDAGDTKILYRYNKAGYRTEMQTNDRYVVYEIDGRGRVMEVTDRKQYFKVRAFYDENDREIKRILGNGNKQDYTYDEAGRLLGIVETDSNWAIIRAECYGYDGEGRRIFTADEKGNLTRYVYDEQYRIKEVQYPASEELRAYHREEAKEARLFIDEGSASYHREIMNPVELAQISANFSRLVGARTSNLGSMVGSIQLVWTEQYTYDTNGNIATKTTPYGTIHYSYDKENRLLTRGAVHYTYDEEGNLLREEQSDYYLKRYEYAGFNRIETSDIINYQDNTHVITDYRYDSFGRRIHTAERTKSGMRTIYDGLSFEVVKEAETFLGTRGITSSATSEANLTNYNPHGSDHTRGTRYYYISEREHELRTNKNGAALPDRTKGVRTYLYLNGQRVAVNNLYNTNHGQYYYGSDILGSVKFVTGQAGQELNRIEYDVFGGIYKGNSPYGLETGYTGKPYDAVTGLSDYGFRDYSPAYARFMTEDPIRDGENWFAYVGNNPVNWVDPWGLSASDGKKKIGTDGFPKNMDETERYLQGRASEQVINGFHDAHNHRISQNELRPEKPNGPCFFRSLQAAAEEKVGKNLSLEQIKASGERLHQAGVIGKNNKEFYYVNEPKKVLEDATKMLGYPNAKVTIGTRGKSTGTADYTIRFIQSKGHFQLGTSLGDLLYEPYQYSNPANSFTGKASELQDITINLEGD</sequence>
<evidence type="ECO:0000256" key="3">
    <source>
        <dbReference type="SAM" id="Phobius"/>
    </source>
</evidence>
<dbReference type="SUPFAM" id="SSF69304">
    <property type="entry name" value="Tricorn protease N-terminal domain"/>
    <property type="match status" value="1"/>
</dbReference>
<feature type="compositionally biased region" description="Polar residues" evidence="2">
    <location>
        <begin position="234"/>
        <end position="256"/>
    </location>
</feature>
<keyword evidence="3" id="KW-1133">Transmembrane helix</keyword>
<dbReference type="CDD" id="cd06503">
    <property type="entry name" value="ATP-synt_Fo_b"/>
    <property type="match status" value="1"/>
</dbReference>
<dbReference type="PANTHER" id="PTHR32305:SF15">
    <property type="entry name" value="PROTEIN RHSA-RELATED"/>
    <property type="match status" value="1"/>
</dbReference>
<dbReference type="PATRIC" id="fig|1125702.3.peg.114"/>
<keyword evidence="6" id="KW-1185">Reference proteome</keyword>
<dbReference type="GeneID" id="301460325"/>
<feature type="compositionally biased region" description="Polar residues" evidence="2">
    <location>
        <begin position="202"/>
        <end position="215"/>
    </location>
</feature>
<evidence type="ECO:0000256" key="2">
    <source>
        <dbReference type="SAM" id="MobiDB-lite"/>
    </source>
</evidence>
<dbReference type="PANTHER" id="PTHR32305">
    <property type="match status" value="1"/>
</dbReference>
<evidence type="ECO:0000256" key="1">
    <source>
        <dbReference type="ARBA" id="ARBA00022737"/>
    </source>
</evidence>
<accession>S3LEB2</accession>
<dbReference type="InterPro" id="IPR050708">
    <property type="entry name" value="T6SS_VgrG/RHS"/>
</dbReference>
<dbReference type="Pfam" id="PF05593">
    <property type="entry name" value="RHS_repeat"/>
    <property type="match status" value="1"/>
</dbReference>
<comment type="caution">
    <text evidence="5">The sequence shown here is derived from an EMBL/GenBank/DDBJ whole genome shotgun (WGS) entry which is preliminary data.</text>
</comment>
<dbReference type="InterPro" id="IPR006530">
    <property type="entry name" value="YD"/>
</dbReference>
<evidence type="ECO:0000259" key="4">
    <source>
        <dbReference type="Pfam" id="PF25023"/>
    </source>
</evidence>
<feature type="domain" description="Teneurin-like YD-shell" evidence="4">
    <location>
        <begin position="1127"/>
        <end position="1220"/>
    </location>
</feature>
<reference evidence="5 6" key="1">
    <citation type="submission" date="2013-04" db="EMBL/GenBank/DDBJ databases">
        <title>The Genome Sequence of Treponema vincentii F0403.</title>
        <authorList>
            <consortium name="The Broad Institute Genomics Platform"/>
            <person name="Earl A."/>
            <person name="Ward D."/>
            <person name="Feldgarden M."/>
            <person name="Gevers D."/>
            <person name="Leonetti C."/>
            <person name="Izard J."/>
            <person name="Walker B."/>
            <person name="Young S."/>
            <person name="Zeng Q."/>
            <person name="Gargeya S."/>
            <person name="Fitzgerald M."/>
            <person name="Haas B."/>
            <person name="Abouelleil A."/>
            <person name="Allen A.W."/>
            <person name="Alvarado L."/>
            <person name="Arachchi H.M."/>
            <person name="Berlin A.M."/>
            <person name="Chapman S.B."/>
            <person name="Gainer-Dewar J."/>
            <person name="Goldberg J."/>
            <person name="Griggs A."/>
            <person name="Gujja S."/>
            <person name="Hansen M."/>
            <person name="Howarth C."/>
            <person name="Imamovic A."/>
            <person name="Ireland A."/>
            <person name="Larimer J."/>
            <person name="McCowan C."/>
            <person name="Murphy C."/>
            <person name="Pearson M."/>
            <person name="Poon T.W."/>
            <person name="Priest M."/>
            <person name="Roberts A."/>
            <person name="Saif S."/>
            <person name="Shea T."/>
            <person name="Sisk P."/>
            <person name="Sykes S."/>
            <person name="Wortman J."/>
            <person name="Nusbaum C."/>
            <person name="Birren B."/>
        </authorList>
    </citation>
    <scope>NUCLEOTIDE SEQUENCE [LARGE SCALE GENOMIC DNA]</scope>
    <source>
        <strain evidence="5 6">F0403</strain>
    </source>
</reference>
<feature type="compositionally biased region" description="Basic and acidic residues" evidence="2">
    <location>
        <begin position="47"/>
        <end position="180"/>
    </location>
</feature>
<dbReference type="HOGENOM" id="CLU_233810_0_0_12"/>
<feature type="domain" description="Teneurin-like YD-shell" evidence="4">
    <location>
        <begin position="1697"/>
        <end position="1791"/>
    </location>
</feature>
<dbReference type="Gene3D" id="2.180.10.10">
    <property type="entry name" value="RHS repeat-associated core"/>
    <property type="match status" value="3"/>
</dbReference>
<feature type="domain" description="Teneurin-like YD-shell" evidence="4">
    <location>
        <begin position="1270"/>
        <end position="1444"/>
    </location>
</feature>
<gene>
    <name evidence="5" type="ORF">HMPREF1222_00111</name>
</gene>
<protein>
    <submittedName>
        <fullName evidence="5">YD repeat (Two copies)</fullName>
    </submittedName>
</protein>
<dbReference type="InterPro" id="IPR031325">
    <property type="entry name" value="RHS_repeat"/>
</dbReference>
<proteinExistence type="predicted"/>
<feature type="compositionally biased region" description="Basic and acidic residues" evidence="2">
    <location>
        <begin position="188"/>
        <end position="201"/>
    </location>
</feature>